<evidence type="ECO:0000256" key="1">
    <source>
        <dbReference type="SAM" id="MobiDB-lite"/>
    </source>
</evidence>
<feature type="region of interest" description="Disordered" evidence="1">
    <location>
        <begin position="182"/>
        <end position="225"/>
    </location>
</feature>
<organism evidence="3 4">
    <name type="scientific">Exophiala sideris</name>
    <dbReference type="NCBI Taxonomy" id="1016849"/>
    <lineage>
        <taxon>Eukaryota</taxon>
        <taxon>Fungi</taxon>
        <taxon>Dikarya</taxon>
        <taxon>Ascomycota</taxon>
        <taxon>Pezizomycotina</taxon>
        <taxon>Eurotiomycetes</taxon>
        <taxon>Chaetothyriomycetidae</taxon>
        <taxon>Chaetothyriales</taxon>
        <taxon>Herpotrichiellaceae</taxon>
        <taxon>Exophiala</taxon>
    </lineage>
</organism>
<accession>A0A0D1VU33</accession>
<keyword evidence="2" id="KW-1133">Transmembrane helix</keyword>
<evidence type="ECO:0008006" key="5">
    <source>
        <dbReference type="Google" id="ProtNLM"/>
    </source>
</evidence>
<feature type="region of interest" description="Disordered" evidence="1">
    <location>
        <begin position="19"/>
        <end position="64"/>
    </location>
</feature>
<name>A0A0D1VU33_9EURO</name>
<gene>
    <name evidence="3" type="ORF">PV11_07209</name>
</gene>
<protein>
    <recommendedName>
        <fullName evidence="5">Major facilitator superfamily transporter</fullName>
    </recommendedName>
</protein>
<dbReference type="Proteomes" id="UP000053599">
    <property type="component" value="Unassembled WGS sequence"/>
</dbReference>
<dbReference type="PANTHER" id="PTHR36205">
    <property type="entry name" value="CHROMOSOME 19, WHOLE GENOME SHOTGUN SEQUENCE"/>
    <property type="match status" value="1"/>
</dbReference>
<feature type="compositionally biased region" description="Basic and acidic residues" evidence="1">
    <location>
        <begin position="22"/>
        <end position="42"/>
    </location>
</feature>
<dbReference type="STRING" id="1016849.A0A0D1VU33"/>
<dbReference type="InterPro" id="IPR021822">
    <property type="entry name" value="DUF3405"/>
</dbReference>
<evidence type="ECO:0000256" key="2">
    <source>
        <dbReference type="SAM" id="Phobius"/>
    </source>
</evidence>
<dbReference type="Pfam" id="PF11885">
    <property type="entry name" value="DUF3405"/>
    <property type="match status" value="1"/>
</dbReference>
<dbReference type="OrthoDB" id="3353407at2759"/>
<evidence type="ECO:0000313" key="3">
    <source>
        <dbReference type="EMBL" id="KIV79660.1"/>
    </source>
</evidence>
<dbReference type="HOGENOM" id="CLU_009650_0_0_1"/>
<dbReference type="PANTHER" id="PTHR36205:SF1">
    <property type="entry name" value="MAJOR FACILITATOR SUPERFAMILY TRANSPORTER"/>
    <property type="match status" value="1"/>
</dbReference>
<reference evidence="3 4" key="1">
    <citation type="submission" date="2015-01" db="EMBL/GenBank/DDBJ databases">
        <title>The Genome Sequence of Exophiala sideris CBS121828.</title>
        <authorList>
            <consortium name="The Broad Institute Genomics Platform"/>
            <person name="Cuomo C."/>
            <person name="de Hoog S."/>
            <person name="Gorbushina A."/>
            <person name="Stielow B."/>
            <person name="Teixiera M."/>
            <person name="Abouelleil A."/>
            <person name="Chapman S.B."/>
            <person name="Priest M."/>
            <person name="Young S.K."/>
            <person name="Wortman J."/>
            <person name="Nusbaum C."/>
            <person name="Birren B."/>
        </authorList>
    </citation>
    <scope>NUCLEOTIDE SEQUENCE [LARGE SCALE GENOMIC DNA]</scope>
    <source>
        <strain evidence="3 4">CBS 121828</strain>
    </source>
</reference>
<keyword evidence="2" id="KW-0472">Membrane</keyword>
<feature type="region of interest" description="Disordered" evidence="1">
    <location>
        <begin position="601"/>
        <end position="620"/>
    </location>
</feature>
<proteinExistence type="predicted"/>
<keyword evidence="2" id="KW-0812">Transmembrane</keyword>
<feature type="compositionally biased region" description="Acidic residues" evidence="1">
    <location>
        <begin position="43"/>
        <end position="54"/>
    </location>
</feature>
<sequence length="841" mass="96607">MGWRRSSSLRIDNAASMARARCRGDSSDVEKEASYKLHRSSDGDSDAVMSEEDPSFATSQSTSSSYRPMLMDEAYTTLRRSSSPSYLGRLPRSIMRWFCLGVAAALLIFIFSLVRSSWNADKEVQVAIEEQKVALKPAPWESFPFLERYYGGVRNLVPAASNVPEYPRSDDEVALDRLYLPEEPPLEPEQPSPAQEDPVEPPPKPAFPRKSKRDMQPSQRFDPYPNYTSPQYIAKYGQKVDCFLDSKNTISIPPVRVYEGIPQGFPDMVMGSAEMLGLRTDICYDRFGRLGPYGLGYSLNRGGSGAQQEGEREGADLVWEETPEVDWRNVKWQDAQHRCVAANQHRFKELAKPRIETFRAMQVGNMQKREDVSKLADPESVPTKPSTKVQTGKEKLPRTAVVIRTWWDYPYTPEDRIYLRSLISELTMLTGGEYVVHFLIQVKSEDVPIWSDDETYDRVLSDSLPEEFRGMGTLWSERQMLLMYGGLEETWMRDLPVHGVYRSSFMPLQYFAYQHPEYDFFWNWEMDIRTTHHWYHLFDSLSKWTKAQPRKLLWERNSRFYVPSEHGSYEDFSQMVRIHTEHGTNSANNLWSSLNRAKDPNVSGGMKQQGDKSIWGPEPPLDDDVRFDDDPVPPTSFDKDKYEWGVGEDADLITFNPMFDPDGTTWILADDTTGYNITRGRPPRRTAIITASRLSRKLLVTMHRETAIKKHTMFSEMWPASCALHHGLKAVYVPHPEYIDRKWPTKYLQAVFNGGRNGATGGARTSVFGDREHNFRGTTWYYNAGFPEVLWHRWLGMRIHNAGGEQEELAGEGRMCLPGMLLHPIKRVELVQEGRRADQPP</sequence>
<feature type="compositionally biased region" description="Low complexity" evidence="1">
    <location>
        <begin position="55"/>
        <end position="64"/>
    </location>
</feature>
<feature type="transmembrane region" description="Helical" evidence="2">
    <location>
        <begin position="94"/>
        <end position="114"/>
    </location>
</feature>
<feature type="region of interest" description="Disordered" evidence="1">
    <location>
        <begin position="369"/>
        <end position="393"/>
    </location>
</feature>
<evidence type="ECO:0000313" key="4">
    <source>
        <dbReference type="Proteomes" id="UP000053599"/>
    </source>
</evidence>
<dbReference type="AlphaFoldDB" id="A0A0D1VU33"/>
<dbReference type="EMBL" id="KN846953">
    <property type="protein sequence ID" value="KIV79660.1"/>
    <property type="molecule type" value="Genomic_DNA"/>
</dbReference>